<evidence type="ECO:0000256" key="1">
    <source>
        <dbReference type="SAM" id="Phobius"/>
    </source>
</evidence>
<name>A0A518K296_9BACT</name>
<protein>
    <submittedName>
        <fullName evidence="2">Uncharacterized protein</fullName>
    </submittedName>
</protein>
<evidence type="ECO:0000313" key="3">
    <source>
        <dbReference type="Proteomes" id="UP000316426"/>
    </source>
</evidence>
<dbReference type="AlphaFoldDB" id="A0A518K296"/>
<keyword evidence="1" id="KW-1133">Transmembrane helix</keyword>
<feature type="transmembrane region" description="Helical" evidence="1">
    <location>
        <begin position="50"/>
        <end position="70"/>
    </location>
</feature>
<dbReference type="Proteomes" id="UP000316426">
    <property type="component" value="Chromosome"/>
</dbReference>
<keyword evidence="1" id="KW-0812">Transmembrane</keyword>
<dbReference type="EMBL" id="CP036349">
    <property type="protein sequence ID" value="QDV71897.1"/>
    <property type="molecule type" value="Genomic_DNA"/>
</dbReference>
<proteinExistence type="predicted"/>
<keyword evidence="3" id="KW-1185">Reference proteome</keyword>
<evidence type="ECO:0000313" key="2">
    <source>
        <dbReference type="EMBL" id="QDV71897.1"/>
    </source>
</evidence>
<gene>
    <name evidence="2" type="ORF">Spa11_00660</name>
</gene>
<keyword evidence="1" id="KW-0472">Membrane</keyword>
<dbReference type="KEGG" id="bmei:Spa11_00660"/>
<feature type="transmembrane region" description="Helical" evidence="1">
    <location>
        <begin position="21"/>
        <end position="44"/>
    </location>
</feature>
<sequence length="91" mass="9953">MLSQLPDEGSSKPIPLWQIAPAIEFVCWVVVGLAPLLYVIIGAPVTSDQAVLQVSIVVLAVLGAILMRVIGFRNSRGWKELLVRLEEEEVT</sequence>
<reference evidence="2 3" key="1">
    <citation type="submission" date="2019-02" db="EMBL/GenBank/DDBJ databases">
        <title>Deep-cultivation of Planctomycetes and their phenomic and genomic characterization uncovers novel biology.</title>
        <authorList>
            <person name="Wiegand S."/>
            <person name="Jogler M."/>
            <person name="Boedeker C."/>
            <person name="Pinto D."/>
            <person name="Vollmers J."/>
            <person name="Rivas-Marin E."/>
            <person name="Kohn T."/>
            <person name="Peeters S.H."/>
            <person name="Heuer A."/>
            <person name="Rast P."/>
            <person name="Oberbeckmann S."/>
            <person name="Bunk B."/>
            <person name="Jeske O."/>
            <person name="Meyerdierks A."/>
            <person name="Storesund J.E."/>
            <person name="Kallscheuer N."/>
            <person name="Luecker S."/>
            <person name="Lage O.M."/>
            <person name="Pohl T."/>
            <person name="Merkel B.J."/>
            <person name="Hornburger P."/>
            <person name="Mueller R.-W."/>
            <person name="Bruemmer F."/>
            <person name="Labrenz M."/>
            <person name="Spormann A.M."/>
            <person name="Op den Camp H."/>
            <person name="Overmann J."/>
            <person name="Amann R."/>
            <person name="Jetten M.S.M."/>
            <person name="Mascher T."/>
            <person name="Medema M.H."/>
            <person name="Devos D.P."/>
            <person name="Kaster A.-K."/>
            <person name="Ovreas L."/>
            <person name="Rohde M."/>
            <person name="Galperin M.Y."/>
            <person name="Jogler C."/>
        </authorList>
    </citation>
    <scope>NUCLEOTIDE SEQUENCE [LARGE SCALE GENOMIC DNA]</scope>
    <source>
        <strain evidence="2 3">Spa11</strain>
    </source>
</reference>
<accession>A0A518K296</accession>
<organism evidence="2 3">
    <name type="scientific">Botrimarina mediterranea</name>
    <dbReference type="NCBI Taxonomy" id="2528022"/>
    <lineage>
        <taxon>Bacteria</taxon>
        <taxon>Pseudomonadati</taxon>
        <taxon>Planctomycetota</taxon>
        <taxon>Planctomycetia</taxon>
        <taxon>Pirellulales</taxon>
        <taxon>Lacipirellulaceae</taxon>
        <taxon>Botrimarina</taxon>
    </lineage>
</organism>